<gene>
    <name evidence="3" type="ORF">E4186_13490</name>
</gene>
<feature type="domain" description="Bacteriophage lambda Replication protein O N-terminal" evidence="2">
    <location>
        <begin position="20"/>
        <end position="114"/>
    </location>
</feature>
<dbReference type="EMBL" id="CP038444">
    <property type="protein sequence ID" value="QJT31081.1"/>
    <property type="molecule type" value="Genomic_DNA"/>
</dbReference>
<dbReference type="NCBIfam" id="TIGR01610">
    <property type="entry name" value="phage_O_Nterm"/>
    <property type="match status" value="1"/>
</dbReference>
<dbReference type="InterPro" id="IPR036388">
    <property type="entry name" value="WH-like_DNA-bd_sf"/>
</dbReference>
<evidence type="ECO:0000313" key="4">
    <source>
        <dbReference type="Proteomes" id="UP000502006"/>
    </source>
</evidence>
<evidence type="ECO:0000259" key="2">
    <source>
        <dbReference type="Pfam" id="PF04492"/>
    </source>
</evidence>
<dbReference type="AlphaFoldDB" id="A0AAE7DQS1"/>
<dbReference type="Pfam" id="PF04492">
    <property type="entry name" value="Phage_rep_O"/>
    <property type="match status" value="1"/>
</dbReference>
<dbReference type="Proteomes" id="UP000502006">
    <property type="component" value="Chromosome"/>
</dbReference>
<dbReference type="InterPro" id="IPR006497">
    <property type="entry name" value="Phage_lambda_VrpO_N"/>
</dbReference>
<protein>
    <submittedName>
        <fullName evidence="3">DNA replication protein</fullName>
    </submittedName>
</protein>
<dbReference type="Gene3D" id="1.10.10.10">
    <property type="entry name" value="Winged helix-like DNA-binding domain superfamily/Winged helix DNA-binding domain"/>
    <property type="match status" value="1"/>
</dbReference>
<feature type="region of interest" description="Disordered" evidence="1">
    <location>
        <begin position="150"/>
        <end position="179"/>
    </location>
</feature>
<reference evidence="3 4" key="1">
    <citation type="submission" date="2019-03" db="EMBL/GenBank/DDBJ databases">
        <title>Novel transposon Tn6433 accelerates the dissemination of tet(E) in Aeromonas from aerobic biofilm under oxytetracycline stress.</title>
        <authorList>
            <person name="Shi Y."/>
            <person name="Tian Z."/>
            <person name="Zhang Y."/>
            <person name="Zhang H."/>
            <person name="Yang M."/>
        </authorList>
    </citation>
    <scope>NUCLEOTIDE SEQUENCE [LARGE SCALE GENOMIC DNA]</scope>
    <source>
        <strain evidence="3 4">T5-8</strain>
    </source>
</reference>
<organism evidence="3 4">
    <name type="scientific">Aeromonas media</name>
    <dbReference type="NCBI Taxonomy" id="651"/>
    <lineage>
        <taxon>Bacteria</taxon>
        <taxon>Pseudomonadati</taxon>
        <taxon>Pseudomonadota</taxon>
        <taxon>Gammaproteobacteria</taxon>
        <taxon>Aeromonadales</taxon>
        <taxon>Aeromonadaceae</taxon>
        <taxon>Aeromonas</taxon>
    </lineage>
</organism>
<feature type="compositionally biased region" description="Polar residues" evidence="1">
    <location>
        <begin position="151"/>
        <end position="162"/>
    </location>
</feature>
<evidence type="ECO:0000313" key="3">
    <source>
        <dbReference type="EMBL" id="QJT31081.1"/>
    </source>
</evidence>
<accession>A0AAE7DQS1</accession>
<sequence>MAALLKFPDRRPQSTPQEVRVADLDDGYTRLANELYDALIESDLSKNEQKVAHAICRCTYGFNKKVDRIADSQIAKRTKLSRQAVSLAKNTLIRMKVLVWEGSKIGPNKNLSEWDISECHRKSDIVRETMTESVRETMTHVSEVIGHTKDNIPNTVKTTTDGASASAEPPAATPEKRPVKNTPYQAILDAYHDILPEMPAIRELTDSRKTKIRNFWTKFKFDETRWRAYLDFIAKNCRWMCESRPRRDGESAWKPKNLDFLVTERCYLGVREGRFNDE</sequence>
<name>A0AAE7DQS1_AERME</name>
<dbReference type="GO" id="GO:0006260">
    <property type="term" value="P:DNA replication"/>
    <property type="evidence" value="ECO:0007669"/>
    <property type="project" value="InterPro"/>
</dbReference>
<evidence type="ECO:0000256" key="1">
    <source>
        <dbReference type="SAM" id="MobiDB-lite"/>
    </source>
</evidence>
<proteinExistence type="predicted"/>